<reference evidence="1" key="1">
    <citation type="submission" date="2022-10" db="EMBL/GenBank/DDBJ databases">
        <title>Complete Genome of Trichothecium roseum strain YXFP-22015, a Plant Pathogen Isolated from Citrus.</title>
        <authorList>
            <person name="Wang Y."/>
            <person name="Zhu L."/>
        </authorList>
    </citation>
    <scope>NUCLEOTIDE SEQUENCE</scope>
    <source>
        <strain evidence="1">YXFP-22015</strain>
    </source>
</reference>
<dbReference type="Proteomes" id="UP001163324">
    <property type="component" value="Chromosome 4"/>
</dbReference>
<name>A0ACC0V2E5_9HYPO</name>
<dbReference type="EMBL" id="CM047943">
    <property type="protein sequence ID" value="KAI9899883.1"/>
    <property type="molecule type" value="Genomic_DNA"/>
</dbReference>
<evidence type="ECO:0000313" key="2">
    <source>
        <dbReference type="Proteomes" id="UP001163324"/>
    </source>
</evidence>
<accession>A0ACC0V2E5</accession>
<evidence type="ECO:0000313" key="1">
    <source>
        <dbReference type="EMBL" id="KAI9899883.1"/>
    </source>
</evidence>
<organism evidence="1 2">
    <name type="scientific">Trichothecium roseum</name>
    <dbReference type="NCBI Taxonomy" id="47278"/>
    <lineage>
        <taxon>Eukaryota</taxon>
        <taxon>Fungi</taxon>
        <taxon>Dikarya</taxon>
        <taxon>Ascomycota</taxon>
        <taxon>Pezizomycotina</taxon>
        <taxon>Sordariomycetes</taxon>
        <taxon>Hypocreomycetidae</taxon>
        <taxon>Hypocreales</taxon>
        <taxon>Hypocreales incertae sedis</taxon>
        <taxon>Trichothecium</taxon>
    </lineage>
</organism>
<gene>
    <name evidence="1" type="ORF">N3K66_004145</name>
</gene>
<proteinExistence type="predicted"/>
<comment type="caution">
    <text evidence="1">The sequence shown here is derived from an EMBL/GenBank/DDBJ whole genome shotgun (WGS) entry which is preliminary data.</text>
</comment>
<keyword evidence="2" id="KW-1185">Reference proteome</keyword>
<protein>
    <submittedName>
        <fullName evidence="1">Uncharacterized protein</fullName>
    </submittedName>
</protein>
<sequence length="329" mass="34123">MTSASEPRLGWIGLGSMGLAMATNLQAHLSKTGGGLTYFNRTISRGDPLKAIGAVPAPDVASLAASSDIIFTCLADDAALDATLDALLPLASSSSLSGKLLVDTSTVHPDTTTRARDRLSSHGATLVAAPVFGASPVAAAGKLLFVLAGPPASVDLLTPYLVGVMARAVIRLGPEPSQSSLLKTAGNFLTAGMMELVAETHVFAEKAGLPPAAVEELLDAQYGPLAGTMSRRLTGGAYCPAPGDRPWSDLKLALKDVGHGVDCAAAAGARLHVAEVALGHLREASREERPLDSSSMYGVLRRQAGLDFETDFVKERDAKLRREGSKSEQ</sequence>